<dbReference type="EMBL" id="CAJMWX010000069">
    <property type="protein sequence ID" value="CAE6399337.1"/>
    <property type="molecule type" value="Genomic_DNA"/>
</dbReference>
<feature type="compositionally biased region" description="Polar residues" evidence="1">
    <location>
        <begin position="30"/>
        <end position="40"/>
    </location>
</feature>
<feature type="region of interest" description="Disordered" evidence="1">
    <location>
        <begin position="1"/>
        <end position="92"/>
    </location>
</feature>
<accession>A0A8H2WS88</accession>
<name>A0A8H2WS88_9AGAM</name>
<organism evidence="2 3">
    <name type="scientific">Rhizoctonia solani</name>
    <dbReference type="NCBI Taxonomy" id="456999"/>
    <lineage>
        <taxon>Eukaryota</taxon>
        <taxon>Fungi</taxon>
        <taxon>Dikarya</taxon>
        <taxon>Basidiomycota</taxon>
        <taxon>Agaricomycotina</taxon>
        <taxon>Agaricomycetes</taxon>
        <taxon>Cantharellales</taxon>
        <taxon>Ceratobasidiaceae</taxon>
        <taxon>Rhizoctonia</taxon>
    </lineage>
</organism>
<reference evidence="2" key="1">
    <citation type="submission" date="2021-01" db="EMBL/GenBank/DDBJ databases">
        <authorList>
            <person name="Kaushik A."/>
        </authorList>
    </citation>
    <scope>NUCLEOTIDE SEQUENCE</scope>
    <source>
        <strain evidence="2">AG4-R118</strain>
    </source>
</reference>
<dbReference type="Proteomes" id="UP000663888">
    <property type="component" value="Unassembled WGS sequence"/>
</dbReference>
<sequence length="259" mass="27390">MNHRPRPQSRKSSSTPPPTAHPIWSYPPGTMSNPSLSQHSRYPFGNSRPQQPRHHSAVHPRRPANYPHYSSNHASSSTALSSEGASASPTPKGALKVLSSVKRSFSMGAAKKSGHSASFVTTSTAEETAAAHIRLSDSDTTRPPPTVQQIAAGFVTGLRPRTSPRAPPPSRSSLKKSTTSSTSTSSSTSLASTSLMSTRTGSTTTAATSVASSRRPRFSLKDALFGRSGTPITPIANVSRKAVRFHVDRSPNTESSPLP</sequence>
<evidence type="ECO:0000313" key="2">
    <source>
        <dbReference type="EMBL" id="CAE6399337.1"/>
    </source>
</evidence>
<dbReference type="AlphaFoldDB" id="A0A8H2WS88"/>
<feature type="compositionally biased region" description="Low complexity" evidence="1">
    <location>
        <begin position="171"/>
        <end position="213"/>
    </location>
</feature>
<evidence type="ECO:0000313" key="3">
    <source>
        <dbReference type="Proteomes" id="UP000663888"/>
    </source>
</evidence>
<comment type="caution">
    <text evidence="2">The sequence shown here is derived from an EMBL/GenBank/DDBJ whole genome shotgun (WGS) entry which is preliminary data.</text>
</comment>
<feature type="compositionally biased region" description="Low complexity" evidence="1">
    <location>
        <begin position="70"/>
        <end position="88"/>
    </location>
</feature>
<proteinExistence type="predicted"/>
<evidence type="ECO:0000256" key="1">
    <source>
        <dbReference type="SAM" id="MobiDB-lite"/>
    </source>
</evidence>
<feature type="compositionally biased region" description="Basic residues" evidence="1">
    <location>
        <begin position="51"/>
        <end position="62"/>
    </location>
</feature>
<protein>
    <submittedName>
        <fullName evidence="2">Uncharacterized protein</fullName>
    </submittedName>
</protein>
<feature type="region of interest" description="Disordered" evidence="1">
    <location>
        <begin position="153"/>
        <end position="234"/>
    </location>
</feature>
<gene>
    <name evidence="2" type="ORF">RDB_LOCUS2479</name>
</gene>